<keyword evidence="3" id="KW-1185">Reference proteome</keyword>
<reference evidence="4" key="1">
    <citation type="submission" date="2025-08" db="UniProtKB">
        <authorList>
            <consortium name="RefSeq"/>
        </authorList>
    </citation>
    <scope>IDENTIFICATION</scope>
    <source>
        <tissue evidence="4">Sperm</tissue>
    </source>
</reference>
<sequence length="779" mass="87160">MYNSAMATILPLDRLVVEVVDAHTGAAHRVPALHPRWKVERRFVAYRPLPPEGCPVALHEWVERLRFLTSDLDWLLKQPHPRFWSQVVFDEDLHKSLDSYVRLVPRAYDGAMDRGGACGGKCSKQGACEPCNLQTQLHRQVFMVYLRMSTNRESKECFLSTEAFAEVIYNNFLFDVPKILDLCALYGRGNGALLSKMIGNIFKKQPAYLSDLEESIPTILQVFDMIAGKCGVTSHVWSDGFPQKLTGQASHSTATIPDLELKDLLQYLCDVATTLFAFLDVYPAAAAAFLQQDALSRISGFYEIVVPEMEKVLTQTNFEDKELQDELCRLLVTSQRRLLGVSHAVISACCLQPLLDARTEQVQDVVEEYLNVVMTLLQQHRFLADFDELYPIADDISIMQQASPSLDETRISYVLDAVREARQSAGSKRPSQHPQHMANCDEDSPAAAKRSSIAIQNFNGSEDAEPDHESVSRGVELGGVELASLVCGIRDLFPELGDGFIEAGLHAFNYDSESLVSRLLDDTLPDQLKGLDRSMPKMEENKVPSLLAERRGVFDGDEFDVFSRDSVDLARVHKGKRPAGPGGWRSVLADRSGVTGPSRERYAPYGLVCDEEEEEPGLPGAGGVRDYDDEYDDTYDTGHVCANDGDADDDVLARRPFVTPRVLQTRSREDRNVASNYEVEEDNEDKNKSVFAQERPRDDFVMDPAVLRERMAARRETFMANRGHRGGANQAVRGVGRGQGQSHETTVQRRRKEENKSKRGNHNRRAGASSKLRRGMIPS</sequence>
<name>A0AAJ7T3I3_PETMA</name>
<proteinExistence type="predicted"/>
<gene>
    <name evidence="4" type="primary">ASCC2</name>
</gene>
<feature type="region of interest" description="Disordered" evidence="1">
    <location>
        <begin position="719"/>
        <end position="779"/>
    </location>
</feature>
<dbReference type="GO" id="GO:0043130">
    <property type="term" value="F:ubiquitin binding"/>
    <property type="evidence" value="ECO:0007669"/>
    <property type="project" value="InterPro"/>
</dbReference>
<evidence type="ECO:0000256" key="1">
    <source>
        <dbReference type="SAM" id="MobiDB-lite"/>
    </source>
</evidence>
<feature type="domain" description="CUE" evidence="2">
    <location>
        <begin position="481"/>
        <end position="524"/>
    </location>
</feature>
<dbReference type="PROSITE" id="PS51140">
    <property type="entry name" value="CUE"/>
    <property type="match status" value="1"/>
</dbReference>
<evidence type="ECO:0000313" key="4">
    <source>
        <dbReference type="RefSeq" id="XP_032809656.1"/>
    </source>
</evidence>
<dbReference type="AlphaFoldDB" id="A0AAJ7T3I3"/>
<dbReference type="CDD" id="cd14364">
    <property type="entry name" value="CUE_ASCC2"/>
    <property type="match status" value="1"/>
</dbReference>
<dbReference type="InterPro" id="IPR041800">
    <property type="entry name" value="ASCC2_CUE"/>
</dbReference>
<dbReference type="InterPro" id="IPR003892">
    <property type="entry name" value="CUE"/>
</dbReference>
<dbReference type="Proteomes" id="UP001318040">
    <property type="component" value="Chromosome 13"/>
</dbReference>
<dbReference type="PANTHER" id="PTHR21494:SF0">
    <property type="entry name" value="ACTIVATING SIGNAL COINTEGRATOR 1 COMPLEX SUBUNIT 2"/>
    <property type="match status" value="1"/>
</dbReference>
<dbReference type="InterPro" id="IPR052586">
    <property type="entry name" value="ASCC2"/>
</dbReference>
<accession>A0AAJ7T3I3</accession>
<dbReference type="GO" id="GO:0006355">
    <property type="term" value="P:regulation of DNA-templated transcription"/>
    <property type="evidence" value="ECO:0007669"/>
    <property type="project" value="TreeGrafter"/>
</dbReference>
<dbReference type="SUPFAM" id="SSF46934">
    <property type="entry name" value="UBA-like"/>
    <property type="match status" value="1"/>
</dbReference>
<dbReference type="KEGG" id="pmrn:116942158"/>
<organism evidence="3 4">
    <name type="scientific">Petromyzon marinus</name>
    <name type="common">Sea lamprey</name>
    <dbReference type="NCBI Taxonomy" id="7757"/>
    <lineage>
        <taxon>Eukaryota</taxon>
        <taxon>Metazoa</taxon>
        <taxon>Chordata</taxon>
        <taxon>Craniata</taxon>
        <taxon>Vertebrata</taxon>
        <taxon>Cyclostomata</taxon>
        <taxon>Hyperoartia</taxon>
        <taxon>Petromyzontiformes</taxon>
        <taxon>Petromyzontidae</taxon>
        <taxon>Petromyzon</taxon>
    </lineage>
</organism>
<feature type="region of interest" description="Disordered" evidence="1">
    <location>
        <begin position="423"/>
        <end position="446"/>
    </location>
</feature>
<feature type="region of interest" description="Disordered" evidence="1">
    <location>
        <begin position="663"/>
        <end position="694"/>
    </location>
</feature>
<evidence type="ECO:0000259" key="2">
    <source>
        <dbReference type="PROSITE" id="PS51140"/>
    </source>
</evidence>
<dbReference type="PANTHER" id="PTHR21494">
    <property type="entry name" value="ACTIVATING SIGNAL COINTEGRATOR 1 COMPLEX SUBUNIT 2 ASC-1 COMPLEX SUBUNIT P100"/>
    <property type="match status" value="1"/>
</dbReference>
<dbReference type="CTD" id="84164"/>
<dbReference type="InterPro" id="IPR009060">
    <property type="entry name" value="UBA-like_sf"/>
</dbReference>
<dbReference type="Gene3D" id="1.10.8.10">
    <property type="entry name" value="DNA helicase RuvA subunit, C-terminal domain"/>
    <property type="match status" value="1"/>
</dbReference>
<protein>
    <submittedName>
        <fullName evidence="4">Activating signal cointegrator 1 complex subunit 2 isoform X1</fullName>
    </submittedName>
</protein>
<dbReference type="GeneID" id="116942158"/>
<dbReference type="RefSeq" id="XP_032809656.1">
    <property type="nucleotide sequence ID" value="XM_032953765.1"/>
</dbReference>
<evidence type="ECO:0000313" key="3">
    <source>
        <dbReference type="Proteomes" id="UP001318040"/>
    </source>
</evidence>